<keyword evidence="1" id="KW-0732">Signal</keyword>
<evidence type="ECO:0000313" key="2">
    <source>
        <dbReference type="EMBL" id="AMY12804.1"/>
    </source>
</evidence>
<proteinExistence type="predicted"/>
<organism evidence="2 3">
    <name type="scientific">Luteitalea pratensis</name>
    <dbReference type="NCBI Taxonomy" id="1855912"/>
    <lineage>
        <taxon>Bacteria</taxon>
        <taxon>Pseudomonadati</taxon>
        <taxon>Acidobacteriota</taxon>
        <taxon>Vicinamibacteria</taxon>
        <taxon>Vicinamibacterales</taxon>
        <taxon>Vicinamibacteraceae</taxon>
        <taxon>Luteitalea</taxon>
    </lineage>
</organism>
<dbReference type="OrthoDB" id="1442313at2"/>
<evidence type="ECO:0000256" key="1">
    <source>
        <dbReference type="SAM" id="SignalP"/>
    </source>
</evidence>
<dbReference type="EMBL" id="CP015136">
    <property type="protein sequence ID" value="AMY12804.1"/>
    <property type="molecule type" value="Genomic_DNA"/>
</dbReference>
<dbReference type="RefSeq" id="WP_110174226.1">
    <property type="nucleotide sequence ID" value="NZ_CP015136.1"/>
</dbReference>
<gene>
    <name evidence="2" type="ORF">LuPra_06086</name>
</gene>
<protein>
    <recommendedName>
        <fullName evidence="4">DUF5666 domain-containing protein</fullName>
    </recommendedName>
</protein>
<dbReference type="AlphaFoldDB" id="A0A143PY98"/>
<sequence length="118" mass="12190" precursor="true">MRKFMLGVAAATLAFGTGLSAETKTVSGVLVDVTCNTKQGTEKATSEGHADCAASCAKKGSPLAVANDKGIYEVTGAWTENKNAKLIEFAGHKVEATGDVTEKDGKMIIAVSSIKMAH</sequence>
<keyword evidence="3" id="KW-1185">Reference proteome</keyword>
<reference evidence="3" key="2">
    <citation type="submission" date="2016-04" db="EMBL/GenBank/DDBJ databases">
        <title>First Complete Genome Sequence of a Subdivision 6 Acidobacterium.</title>
        <authorList>
            <person name="Huang S."/>
            <person name="Vieira S."/>
            <person name="Bunk B."/>
            <person name="Riedel T."/>
            <person name="Sproeer C."/>
            <person name="Overmann J."/>
        </authorList>
    </citation>
    <scope>NUCLEOTIDE SEQUENCE [LARGE SCALE GENOMIC DNA]</scope>
    <source>
        <strain evidence="3">DSM 100886 HEG_-6_39</strain>
    </source>
</reference>
<reference evidence="2 3" key="1">
    <citation type="journal article" date="2016" name="Genome Announc.">
        <title>First Complete Genome Sequence of a Subdivision 6 Acidobacterium Strain.</title>
        <authorList>
            <person name="Huang S."/>
            <person name="Vieira S."/>
            <person name="Bunk B."/>
            <person name="Riedel T."/>
            <person name="Sproer C."/>
            <person name="Overmann J."/>
        </authorList>
    </citation>
    <scope>NUCLEOTIDE SEQUENCE [LARGE SCALE GENOMIC DNA]</scope>
    <source>
        <strain evidence="3">DSM 100886 HEG_-6_39</strain>
    </source>
</reference>
<accession>A0A143PY98</accession>
<feature type="chain" id="PRO_5007512142" description="DUF5666 domain-containing protein" evidence="1">
    <location>
        <begin position="22"/>
        <end position="118"/>
    </location>
</feature>
<evidence type="ECO:0000313" key="3">
    <source>
        <dbReference type="Proteomes" id="UP000076079"/>
    </source>
</evidence>
<dbReference type="KEGG" id="abac:LuPra_06086"/>
<evidence type="ECO:0008006" key="4">
    <source>
        <dbReference type="Google" id="ProtNLM"/>
    </source>
</evidence>
<dbReference type="Proteomes" id="UP000076079">
    <property type="component" value="Chromosome"/>
</dbReference>
<feature type="signal peptide" evidence="1">
    <location>
        <begin position="1"/>
        <end position="21"/>
    </location>
</feature>
<name>A0A143PY98_LUTPR</name>